<dbReference type="PANTHER" id="PTHR30485">
    <property type="entry name" value="NI/FE-HYDROGENASE 1 B-TYPE CYTOCHROME SUBUNIT"/>
    <property type="match status" value="1"/>
</dbReference>
<evidence type="ECO:0000256" key="12">
    <source>
        <dbReference type="SAM" id="Phobius"/>
    </source>
</evidence>
<keyword evidence="9 12" id="KW-1133">Transmembrane helix</keyword>
<evidence type="ECO:0000256" key="5">
    <source>
        <dbReference type="ARBA" id="ARBA00022617"/>
    </source>
</evidence>
<comment type="similarity">
    <text evidence="2">Belongs to the HupC/HyaC/HydC family.</text>
</comment>
<reference evidence="14" key="1">
    <citation type="submission" date="2022-02" db="EMBL/GenBank/DDBJ databases">
        <title>Emergence and expansion in Europe of a Vibrio aestuarianus clonal complex pathogenic for oysters.</title>
        <authorList>
            <person name="Mesnil A."/>
            <person name="Travers M.-A."/>
        </authorList>
    </citation>
    <scope>NUCLEOTIDE SEQUENCE</scope>
    <source>
        <strain evidence="14">19_064_11T1</strain>
    </source>
</reference>
<keyword evidence="8" id="KW-0249">Electron transport</keyword>
<keyword evidence="10" id="KW-0408">Iron</keyword>
<evidence type="ECO:0000256" key="2">
    <source>
        <dbReference type="ARBA" id="ARBA00008622"/>
    </source>
</evidence>
<evidence type="ECO:0000259" key="13">
    <source>
        <dbReference type="Pfam" id="PF01292"/>
    </source>
</evidence>
<evidence type="ECO:0000256" key="11">
    <source>
        <dbReference type="ARBA" id="ARBA00023136"/>
    </source>
</evidence>
<evidence type="ECO:0000256" key="10">
    <source>
        <dbReference type="ARBA" id="ARBA00023004"/>
    </source>
</evidence>
<keyword evidence="5" id="KW-0349">Heme</keyword>
<evidence type="ECO:0000313" key="14">
    <source>
        <dbReference type="EMBL" id="MDE1241459.1"/>
    </source>
</evidence>
<feature type="transmembrane region" description="Helical" evidence="12">
    <location>
        <begin position="117"/>
        <end position="137"/>
    </location>
</feature>
<evidence type="ECO:0000256" key="7">
    <source>
        <dbReference type="ARBA" id="ARBA00022723"/>
    </source>
</evidence>
<feature type="transmembrane region" description="Helical" evidence="12">
    <location>
        <begin position="143"/>
        <end position="169"/>
    </location>
</feature>
<evidence type="ECO:0000256" key="4">
    <source>
        <dbReference type="ARBA" id="ARBA00022475"/>
    </source>
</evidence>
<feature type="transmembrane region" description="Helical" evidence="12">
    <location>
        <begin position="12"/>
        <end position="32"/>
    </location>
</feature>
<dbReference type="GO" id="GO:0005506">
    <property type="term" value="F:iron ion binding"/>
    <property type="evidence" value="ECO:0007669"/>
    <property type="project" value="InterPro"/>
</dbReference>
<sequence>MKVVIYKRFERFWHWSQALLMMAMLVTGFEIHGTYNLLGFGTAVLWHEYCAFVLMTLWAFAIFWHFTTGEWRQYIPTTNKLGAVIDFYRRGIFAGEPHPFHPTAELKLNPLQRLAYLGWKLMMAPLIWVTGLLLLFYTKWDSLGLGFFSLTWVATLHVVAAFMILAFLIGHVYMTTTGETPTAHIKTMLRGYEIKEPQD</sequence>
<keyword evidence="3" id="KW-0813">Transport</keyword>
<dbReference type="GO" id="GO:0020037">
    <property type="term" value="F:heme binding"/>
    <property type="evidence" value="ECO:0007669"/>
    <property type="project" value="TreeGrafter"/>
</dbReference>
<feature type="domain" description="Cytochrome b561 bacterial/Ni-hydrogenase" evidence="13">
    <location>
        <begin position="6"/>
        <end position="191"/>
    </location>
</feature>
<evidence type="ECO:0000256" key="1">
    <source>
        <dbReference type="ARBA" id="ARBA00004651"/>
    </source>
</evidence>
<dbReference type="InterPro" id="IPR051542">
    <property type="entry name" value="Hydrogenase_cytochrome"/>
</dbReference>
<dbReference type="GO" id="GO:0009055">
    <property type="term" value="F:electron transfer activity"/>
    <property type="evidence" value="ECO:0007669"/>
    <property type="project" value="InterPro"/>
</dbReference>
<dbReference type="Proteomes" id="UP001140979">
    <property type="component" value="Unassembled WGS sequence"/>
</dbReference>
<evidence type="ECO:0000256" key="6">
    <source>
        <dbReference type="ARBA" id="ARBA00022692"/>
    </source>
</evidence>
<dbReference type="PANTHER" id="PTHR30485:SF1">
    <property type="entry name" value="CYTOCHROME YDHU-RELATED"/>
    <property type="match status" value="1"/>
</dbReference>
<keyword evidence="7" id="KW-0479">Metal-binding</keyword>
<proteinExistence type="inferred from homology"/>
<comment type="caution">
    <text evidence="14">The sequence shown here is derived from an EMBL/GenBank/DDBJ whole genome shotgun (WGS) entry which is preliminary data.</text>
</comment>
<name>A0A9X4EZM6_9VIBR</name>
<organism evidence="14 15">
    <name type="scientific">Vibrio aestuarianus</name>
    <dbReference type="NCBI Taxonomy" id="28171"/>
    <lineage>
        <taxon>Bacteria</taxon>
        <taxon>Pseudomonadati</taxon>
        <taxon>Pseudomonadota</taxon>
        <taxon>Gammaproteobacteria</taxon>
        <taxon>Vibrionales</taxon>
        <taxon>Vibrionaceae</taxon>
        <taxon>Vibrio</taxon>
    </lineage>
</organism>
<comment type="subcellular location">
    <subcellularLocation>
        <location evidence="1">Cell membrane</location>
        <topology evidence="1">Multi-pass membrane protein</topology>
    </subcellularLocation>
</comment>
<dbReference type="PRINTS" id="PR00161">
    <property type="entry name" value="NIHGNASECYTB"/>
</dbReference>
<evidence type="ECO:0000256" key="8">
    <source>
        <dbReference type="ARBA" id="ARBA00022982"/>
    </source>
</evidence>
<dbReference type="Gene3D" id="1.20.950.20">
    <property type="entry name" value="Transmembrane di-heme cytochromes, Chain C"/>
    <property type="match status" value="1"/>
</dbReference>
<protein>
    <submittedName>
        <fullName evidence="14">Cytochrome b/b6 domain-containing protein</fullName>
    </submittedName>
</protein>
<dbReference type="GO" id="GO:0005886">
    <property type="term" value="C:plasma membrane"/>
    <property type="evidence" value="ECO:0007669"/>
    <property type="project" value="UniProtKB-SubCell"/>
</dbReference>
<gene>
    <name evidence="14" type="ORF">L9W94_04700</name>
</gene>
<dbReference type="SUPFAM" id="SSF81342">
    <property type="entry name" value="Transmembrane di-heme cytochromes"/>
    <property type="match status" value="1"/>
</dbReference>
<dbReference type="EMBL" id="JAKNBA010000005">
    <property type="protein sequence ID" value="MDE1241459.1"/>
    <property type="molecule type" value="Genomic_DNA"/>
</dbReference>
<keyword evidence="6 12" id="KW-0812">Transmembrane</keyword>
<keyword evidence="11 12" id="KW-0472">Membrane</keyword>
<evidence type="ECO:0000313" key="15">
    <source>
        <dbReference type="Proteomes" id="UP001140979"/>
    </source>
</evidence>
<accession>A0A9X4EZM6</accession>
<feature type="transmembrane region" description="Helical" evidence="12">
    <location>
        <begin position="44"/>
        <end position="66"/>
    </location>
</feature>
<dbReference type="InterPro" id="IPR011577">
    <property type="entry name" value="Cyt_b561_bac/Ni-Hgenase"/>
</dbReference>
<dbReference type="InterPro" id="IPR000516">
    <property type="entry name" value="Ni-dep_Hydgase_cyt-B"/>
</dbReference>
<dbReference type="InterPro" id="IPR016174">
    <property type="entry name" value="Di-haem_cyt_TM"/>
</dbReference>
<keyword evidence="4" id="KW-1003">Cell membrane</keyword>
<evidence type="ECO:0000256" key="9">
    <source>
        <dbReference type="ARBA" id="ARBA00022989"/>
    </source>
</evidence>
<evidence type="ECO:0000256" key="3">
    <source>
        <dbReference type="ARBA" id="ARBA00022448"/>
    </source>
</evidence>
<dbReference type="AlphaFoldDB" id="A0A9X4EZM6"/>
<dbReference type="Pfam" id="PF01292">
    <property type="entry name" value="Ni_hydr_CYTB"/>
    <property type="match status" value="1"/>
</dbReference>
<dbReference type="RefSeq" id="WP_053310377.1">
    <property type="nucleotide sequence ID" value="NZ_JAKNAT010000011.1"/>
</dbReference>
<dbReference type="GO" id="GO:0022904">
    <property type="term" value="P:respiratory electron transport chain"/>
    <property type="evidence" value="ECO:0007669"/>
    <property type="project" value="InterPro"/>
</dbReference>